<dbReference type="KEGG" id="maes:Ga0123461_0020"/>
<evidence type="ECO:0000313" key="3">
    <source>
        <dbReference type="Proteomes" id="UP000231701"/>
    </source>
</evidence>
<keyword evidence="3" id="KW-1185">Reference proteome</keyword>
<dbReference type="AlphaFoldDB" id="A0A2K8KUW3"/>
<name>A0A2K8KUW3_MARES</name>
<accession>A0A2K8KUW3</accession>
<dbReference type="EMBL" id="CP018799">
    <property type="protein sequence ID" value="ATX78473.1"/>
    <property type="molecule type" value="Genomic_DNA"/>
</dbReference>
<gene>
    <name evidence="2" type="ORF">Ga0123461_0020</name>
</gene>
<keyword evidence="1" id="KW-0732">Signal</keyword>
<reference evidence="2 3" key="1">
    <citation type="submission" date="2016-12" db="EMBL/GenBank/DDBJ databases">
        <title>Isolation and genomic insights into novel planktonic Zetaproteobacteria from stratified waters of the Chesapeake Bay.</title>
        <authorList>
            <person name="McAllister S.M."/>
            <person name="Kato S."/>
            <person name="Chan C.S."/>
            <person name="Chiu B.K."/>
            <person name="Field E.K."/>
        </authorList>
    </citation>
    <scope>NUCLEOTIDE SEQUENCE [LARGE SCALE GENOMIC DNA]</scope>
    <source>
        <strain evidence="2 3">CP-5</strain>
    </source>
</reference>
<evidence type="ECO:0000313" key="2">
    <source>
        <dbReference type="EMBL" id="ATX78473.1"/>
    </source>
</evidence>
<dbReference type="Proteomes" id="UP000231701">
    <property type="component" value="Chromosome"/>
</dbReference>
<evidence type="ECO:0008006" key="4">
    <source>
        <dbReference type="Google" id="ProtNLM"/>
    </source>
</evidence>
<sequence length="77" mass="8837">MRLFSILMSSVFICLSLPITAQAIPSFSRQIQADCRTCHFIGNKSLNKFGREFKINASHETEEMRNRRLKLESESGD</sequence>
<evidence type="ECO:0000256" key="1">
    <source>
        <dbReference type="SAM" id="SignalP"/>
    </source>
</evidence>
<feature type="chain" id="PRO_5014855895" description="Cytochrome c domain-containing protein" evidence="1">
    <location>
        <begin position="24"/>
        <end position="77"/>
    </location>
</feature>
<organism evidence="2 3">
    <name type="scientific">Mariprofundus aestuarium</name>
    <dbReference type="NCBI Taxonomy" id="1921086"/>
    <lineage>
        <taxon>Bacteria</taxon>
        <taxon>Pseudomonadati</taxon>
        <taxon>Pseudomonadota</taxon>
        <taxon>Candidatius Mariprofundia</taxon>
        <taxon>Mariprofundales</taxon>
        <taxon>Mariprofundaceae</taxon>
        <taxon>Mariprofundus</taxon>
    </lineage>
</organism>
<feature type="signal peptide" evidence="1">
    <location>
        <begin position="1"/>
        <end position="23"/>
    </location>
</feature>
<protein>
    <recommendedName>
        <fullName evidence="4">Cytochrome c domain-containing protein</fullName>
    </recommendedName>
</protein>
<proteinExistence type="predicted"/>